<dbReference type="PROSITE" id="PS51192">
    <property type="entry name" value="HELICASE_ATP_BIND_1"/>
    <property type="match status" value="1"/>
</dbReference>
<organism evidence="3 4">
    <name type="scientific">Candidatus Brocadia fulgida</name>
    <dbReference type="NCBI Taxonomy" id="380242"/>
    <lineage>
        <taxon>Bacteria</taxon>
        <taxon>Pseudomonadati</taxon>
        <taxon>Planctomycetota</taxon>
        <taxon>Candidatus Brocadiia</taxon>
        <taxon>Candidatus Brocadiales</taxon>
        <taxon>Candidatus Brocadiaceae</taxon>
        <taxon>Candidatus Brocadia</taxon>
    </lineage>
</organism>
<dbReference type="GO" id="GO:0005829">
    <property type="term" value="C:cytosol"/>
    <property type="evidence" value="ECO:0007669"/>
    <property type="project" value="TreeGrafter"/>
</dbReference>
<dbReference type="PATRIC" id="fig|380242.3.peg.1007"/>
<dbReference type="InterPro" id="IPR006935">
    <property type="entry name" value="Helicase/UvrB_N"/>
</dbReference>
<dbReference type="InterPro" id="IPR007409">
    <property type="entry name" value="Restrct_endonuc_type1_HsdR_N"/>
</dbReference>
<dbReference type="InterPro" id="IPR013670">
    <property type="entry name" value="EcoEI_R_C_dom"/>
</dbReference>
<name>A0A0M2V184_9BACT</name>
<dbReference type="PANTHER" id="PTHR47396:SF1">
    <property type="entry name" value="ATP-DEPENDENT HELICASE IRC3-RELATED"/>
    <property type="match status" value="1"/>
</dbReference>
<dbReference type="Pfam" id="PF04313">
    <property type="entry name" value="HSDR_N"/>
    <property type="match status" value="1"/>
</dbReference>
<dbReference type="Pfam" id="PF00271">
    <property type="entry name" value="Helicase_C"/>
    <property type="match status" value="1"/>
</dbReference>
<dbReference type="PANTHER" id="PTHR47396">
    <property type="entry name" value="TYPE I RESTRICTION ENZYME ECOKI R PROTEIN"/>
    <property type="match status" value="1"/>
</dbReference>
<keyword evidence="4" id="KW-1185">Reference proteome</keyword>
<dbReference type="SUPFAM" id="SSF52540">
    <property type="entry name" value="P-loop containing nucleoside triphosphate hydrolases"/>
    <property type="match status" value="1"/>
</dbReference>
<feature type="domain" description="Helicase C-terminal" evidence="2">
    <location>
        <begin position="441"/>
        <end position="625"/>
    </location>
</feature>
<dbReference type="Proteomes" id="UP000034954">
    <property type="component" value="Unassembled WGS sequence"/>
</dbReference>
<protein>
    <submittedName>
        <fullName evidence="3">Type I restriction-modification system R subunit</fullName>
    </submittedName>
</protein>
<dbReference type="GO" id="GO:0003677">
    <property type="term" value="F:DNA binding"/>
    <property type="evidence" value="ECO:0007669"/>
    <property type="project" value="UniProtKB-KW"/>
</dbReference>
<dbReference type="GO" id="GO:0009307">
    <property type="term" value="P:DNA restriction-modification system"/>
    <property type="evidence" value="ECO:0007669"/>
    <property type="project" value="UniProtKB-KW"/>
</dbReference>
<dbReference type="GO" id="GO:0005524">
    <property type="term" value="F:ATP binding"/>
    <property type="evidence" value="ECO:0007669"/>
    <property type="project" value="UniProtKB-KW"/>
</dbReference>
<dbReference type="Pfam" id="PF08463">
    <property type="entry name" value="EcoEI_R_C"/>
    <property type="match status" value="1"/>
</dbReference>
<evidence type="ECO:0000313" key="3">
    <source>
        <dbReference type="EMBL" id="KKO20479.1"/>
    </source>
</evidence>
<dbReference type="CDD" id="cd18799">
    <property type="entry name" value="SF2_C_EcoAI-like"/>
    <property type="match status" value="1"/>
</dbReference>
<dbReference type="InterPro" id="IPR014001">
    <property type="entry name" value="Helicase_ATP-bd"/>
</dbReference>
<reference evidence="3 4" key="1">
    <citation type="journal article" date="2013" name="BMC Microbiol.">
        <title>Identification of the type II cytochrome c maturation pathway in anammox bacteria by comparative genomics.</title>
        <authorList>
            <person name="Ferousi C."/>
            <person name="Speth D.R."/>
            <person name="Reimann J."/>
            <person name="Op den Camp H.J."/>
            <person name="Allen J.W."/>
            <person name="Keltjens J.T."/>
            <person name="Jetten M.S."/>
        </authorList>
    </citation>
    <scope>NUCLEOTIDE SEQUENCE [LARGE SCALE GENOMIC DNA]</scope>
    <source>
        <strain evidence="3">RU1</strain>
    </source>
</reference>
<dbReference type="AlphaFoldDB" id="A0A0M2V184"/>
<comment type="caution">
    <text evidence="3">The sequence shown here is derived from an EMBL/GenBank/DDBJ whole genome shotgun (WGS) entry which is preliminary data.</text>
</comment>
<proteinExistence type="predicted"/>
<dbReference type="InterPro" id="IPR001650">
    <property type="entry name" value="Helicase_C-like"/>
</dbReference>
<dbReference type="GO" id="GO:0009035">
    <property type="term" value="F:type I site-specific deoxyribonuclease activity"/>
    <property type="evidence" value="ECO:0007669"/>
    <property type="project" value="UniProtKB-EC"/>
</dbReference>
<dbReference type="SMART" id="SM00490">
    <property type="entry name" value="HELICc"/>
    <property type="match status" value="1"/>
</dbReference>
<dbReference type="PROSITE" id="PS51194">
    <property type="entry name" value="HELICASE_CTER"/>
    <property type="match status" value="1"/>
</dbReference>
<sequence>MADELEWKTRKERINKKLAALKPAWKIIEYKEGMGTSAFQCHAVTEYPTENGPADYAFFVKGRPLGILEAKKVGVNPQNVLEQAKRYSKGALNGIGNWNGYRVPFLYSSNGEIIWFLDARDGKNIRRQISHFHTADALEEFLKDDRAQGLKCLEENPIDIEKLRHYQKEAIEAAEKAIIQHKRAMLVAMATGTGKTYTMVAQIYRLLQSKVARRILFLVDRRALAAQAVREFASFHTPKGNKFDREYEVYSQRFQRGDFDEDKPFDPKVLPNEYLTSPGESHTFVYVSTIQRMAINLFGREQAFPQGSSDPDYEEDAERLDIPIHAFDVIIADECHRGYTAKDTAVWRSVLEHFDAIKIGLTATPAVHTLSLFQEVVYRYTTEQAIHDGYLVDYEAVKIKSDVRMKGVFLKEGDPVGVVDTTTGEEIYDELEDEREFSSGEIEQKITAPESNRKIIKEIATYAYEHERKTGHFPKTLIFAVNDLPHTSHADQIVRICREEFQQGDGFVQKITGSPSVDRPLQKIREFRNRPNPKVVVTVDMLSTGVDIPSLEFIVFLRPVKSRILWVQMLGRGTRLCPEINKESFTIFDCFDGTLIEYFKNTTDFKVELPEKEPLSIPQVIENIYQNVDRDYYIKVLVKRLRRIERTMSGEARALFANFIAGGDIGQFAGELPERLKKDFTNTMNLLRDEKFQDLLVNYPRAKRSFLVGYSVQDDVTSEVMLRKGKDYQKPEDYLVSFARFVNENKAQIEAIRILLEKPKDWKTEALNDLRKKLTTNDFSEKELQRAHKLVYHKDLADIISMVKHAAREEEPIYTAEERVDQAIQKVMAGKSLNEEQRNWMGLIRQHLITNLTIDLADFDYAPIFERQGGKGKAEKVFGGKLESLISEINCAIAA</sequence>
<evidence type="ECO:0000259" key="2">
    <source>
        <dbReference type="PROSITE" id="PS51194"/>
    </source>
</evidence>
<dbReference type="Pfam" id="PF04851">
    <property type="entry name" value="ResIII"/>
    <property type="match status" value="1"/>
</dbReference>
<feature type="domain" description="Helicase ATP-binding" evidence="1">
    <location>
        <begin position="176"/>
        <end position="383"/>
    </location>
</feature>
<dbReference type="Gene3D" id="3.40.50.300">
    <property type="entry name" value="P-loop containing nucleotide triphosphate hydrolases"/>
    <property type="match status" value="2"/>
</dbReference>
<dbReference type="InterPro" id="IPR027417">
    <property type="entry name" value="P-loop_NTPase"/>
</dbReference>
<dbReference type="SMART" id="SM00487">
    <property type="entry name" value="DEXDc"/>
    <property type="match status" value="1"/>
</dbReference>
<evidence type="ECO:0000259" key="1">
    <source>
        <dbReference type="PROSITE" id="PS51192"/>
    </source>
</evidence>
<evidence type="ECO:0000313" key="4">
    <source>
        <dbReference type="Proteomes" id="UP000034954"/>
    </source>
</evidence>
<dbReference type="Gene3D" id="3.90.1570.30">
    <property type="match status" value="1"/>
</dbReference>
<dbReference type="InterPro" id="IPR050742">
    <property type="entry name" value="Helicase_Restrict-Modif_Enz"/>
</dbReference>
<accession>A0A0M2V184</accession>
<dbReference type="EMBL" id="LAQJ01000101">
    <property type="protein sequence ID" value="KKO20479.1"/>
    <property type="molecule type" value="Genomic_DNA"/>
</dbReference>
<gene>
    <name evidence="3" type="ORF">BROFUL_00794</name>
</gene>